<dbReference type="PANTHER" id="PTHR33055">
    <property type="entry name" value="TRANSPOSASE FOR INSERTION SEQUENCE ELEMENT IS1111A"/>
    <property type="match status" value="1"/>
</dbReference>
<dbReference type="RefSeq" id="WP_212995032.1">
    <property type="nucleotide sequence ID" value="NZ_BOQL01000137.1"/>
</dbReference>
<dbReference type="Pfam" id="PF02371">
    <property type="entry name" value="Transposase_20"/>
    <property type="match status" value="1"/>
</dbReference>
<evidence type="ECO:0000259" key="2">
    <source>
        <dbReference type="Pfam" id="PF02371"/>
    </source>
</evidence>
<dbReference type="GO" id="GO:0003677">
    <property type="term" value="F:DNA binding"/>
    <property type="evidence" value="ECO:0007669"/>
    <property type="project" value="InterPro"/>
</dbReference>
<name>A0A919W5R3_9ACTN</name>
<dbReference type="GO" id="GO:0006313">
    <property type="term" value="P:DNA transposition"/>
    <property type="evidence" value="ECO:0007669"/>
    <property type="project" value="InterPro"/>
</dbReference>
<dbReference type="EMBL" id="BOQL01000137">
    <property type="protein sequence ID" value="GIM80938.1"/>
    <property type="molecule type" value="Genomic_DNA"/>
</dbReference>
<accession>A0A919W5R3</accession>
<dbReference type="PANTHER" id="PTHR33055:SF3">
    <property type="entry name" value="PUTATIVE TRANSPOSASE FOR IS117-RELATED"/>
    <property type="match status" value="1"/>
</dbReference>
<dbReference type="Pfam" id="PF01548">
    <property type="entry name" value="DEDD_Tnp_IS110"/>
    <property type="match status" value="1"/>
</dbReference>
<feature type="domain" description="Transposase IS110-like N-terminal" evidence="1">
    <location>
        <begin position="15"/>
        <end position="167"/>
    </location>
</feature>
<comment type="caution">
    <text evidence="3">The sequence shown here is derived from an EMBL/GenBank/DDBJ whole genome shotgun (WGS) entry which is preliminary data.</text>
</comment>
<dbReference type="GO" id="GO:0004803">
    <property type="term" value="F:transposase activity"/>
    <property type="evidence" value="ECO:0007669"/>
    <property type="project" value="InterPro"/>
</dbReference>
<gene>
    <name evidence="3" type="ORF">Aau02nite_92530</name>
</gene>
<dbReference type="InterPro" id="IPR003346">
    <property type="entry name" value="Transposase_20"/>
</dbReference>
<sequence length="414" mass="45543">MSVQDTPGTRRAVTAGVDWAKDNHAICIIDGDGEPIDRFTVAHSKAGLARLNTILDRHDVNTIGIERGDGPVIDALLAAGRIIYVIPPSQVKALRQRYGSAGNKDDRFDAYVLADTVRTDQRRLTPLLLDGEATITLRKLCRARKDLVTHRVAVTNQLRAHLQAALPAVVDLFRDLDSAISLRFVTRFDTQDTLDWLSPKRLAGWLSSVGYCGRVDPAVLHDRITAAPPGTRGEHGRALAGITHAYLGTLQTITAQIEALAQQISETLALHPDRQIFTSLPRSGTIRAARLLAEIGDARGRFPTAASLACLAGVAPSTRQSGKARIVAFRWAVDKQLRDAVCDFAGDSRRANPWAADLYNRARGRGHDHPHAVRILARAWLDIIWKCWTTDTTYEPDRHRALQRLLNQDQTATG</sequence>
<dbReference type="Proteomes" id="UP000681340">
    <property type="component" value="Unassembled WGS sequence"/>
</dbReference>
<proteinExistence type="predicted"/>
<feature type="domain" description="Transposase IS116/IS110/IS902 C-terminal" evidence="2">
    <location>
        <begin position="275"/>
        <end position="359"/>
    </location>
</feature>
<reference evidence="3" key="1">
    <citation type="submission" date="2021-03" db="EMBL/GenBank/DDBJ databases">
        <title>Whole genome shotgun sequence of Actinoplanes auranticolor NBRC 12245.</title>
        <authorList>
            <person name="Komaki H."/>
            <person name="Tamura T."/>
        </authorList>
    </citation>
    <scope>NUCLEOTIDE SEQUENCE</scope>
    <source>
        <strain evidence="3">NBRC 12245</strain>
    </source>
</reference>
<evidence type="ECO:0000313" key="4">
    <source>
        <dbReference type="Proteomes" id="UP000681340"/>
    </source>
</evidence>
<dbReference type="AlphaFoldDB" id="A0A919W5R3"/>
<evidence type="ECO:0000313" key="3">
    <source>
        <dbReference type="EMBL" id="GIM80938.1"/>
    </source>
</evidence>
<dbReference type="NCBIfam" id="NF033542">
    <property type="entry name" value="transpos_IS110"/>
    <property type="match status" value="1"/>
</dbReference>
<dbReference type="InterPro" id="IPR047650">
    <property type="entry name" value="Transpos_IS110"/>
</dbReference>
<protein>
    <submittedName>
        <fullName evidence="3">IS110 family transposase</fullName>
    </submittedName>
</protein>
<dbReference type="InterPro" id="IPR002525">
    <property type="entry name" value="Transp_IS110-like_N"/>
</dbReference>
<keyword evidence="4" id="KW-1185">Reference proteome</keyword>
<evidence type="ECO:0000259" key="1">
    <source>
        <dbReference type="Pfam" id="PF01548"/>
    </source>
</evidence>
<organism evidence="3 4">
    <name type="scientific">Actinoplanes auranticolor</name>
    <dbReference type="NCBI Taxonomy" id="47988"/>
    <lineage>
        <taxon>Bacteria</taxon>
        <taxon>Bacillati</taxon>
        <taxon>Actinomycetota</taxon>
        <taxon>Actinomycetes</taxon>
        <taxon>Micromonosporales</taxon>
        <taxon>Micromonosporaceae</taxon>
        <taxon>Actinoplanes</taxon>
    </lineage>
</organism>